<reference evidence="2 3" key="1">
    <citation type="journal article" date="2019" name="Sci. Rep.">
        <title>Orb-weaving spider Araneus ventricosus genome elucidates the spidroin gene catalogue.</title>
        <authorList>
            <person name="Kono N."/>
            <person name="Nakamura H."/>
            <person name="Ohtoshi R."/>
            <person name="Moran D.A.P."/>
            <person name="Shinohara A."/>
            <person name="Yoshida Y."/>
            <person name="Fujiwara M."/>
            <person name="Mori M."/>
            <person name="Tomita M."/>
            <person name="Arakawa K."/>
        </authorList>
    </citation>
    <scope>NUCLEOTIDE SEQUENCE [LARGE SCALE GENOMIC DNA]</scope>
</reference>
<organism evidence="2 3">
    <name type="scientific">Araneus ventricosus</name>
    <name type="common">Orbweaver spider</name>
    <name type="synonym">Epeira ventricosa</name>
    <dbReference type="NCBI Taxonomy" id="182803"/>
    <lineage>
        <taxon>Eukaryota</taxon>
        <taxon>Metazoa</taxon>
        <taxon>Ecdysozoa</taxon>
        <taxon>Arthropoda</taxon>
        <taxon>Chelicerata</taxon>
        <taxon>Arachnida</taxon>
        <taxon>Araneae</taxon>
        <taxon>Araneomorphae</taxon>
        <taxon>Entelegynae</taxon>
        <taxon>Araneoidea</taxon>
        <taxon>Araneidae</taxon>
        <taxon>Araneus</taxon>
    </lineage>
</organism>
<keyword evidence="3" id="KW-1185">Reference proteome</keyword>
<evidence type="ECO:0000313" key="3">
    <source>
        <dbReference type="Proteomes" id="UP000499080"/>
    </source>
</evidence>
<dbReference type="OrthoDB" id="6428367at2759"/>
<evidence type="ECO:0000259" key="1">
    <source>
        <dbReference type="Pfam" id="PF21530"/>
    </source>
</evidence>
<dbReference type="Pfam" id="PF21530">
    <property type="entry name" value="Pif1_2B_dom"/>
    <property type="match status" value="1"/>
</dbReference>
<comment type="caution">
    <text evidence="2">The sequence shown here is derived from an EMBL/GenBank/DDBJ whole genome shotgun (WGS) entry which is preliminary data.</text>
</comment>
<dbReference type="InterPro" id="IPR027417">
    <property type="entry name" value="P-loop_NTPase"/>
</dbReference>
<dbReference type="AlphaFoldDB" id="A0A4Y2MSF8"/>
<dbReference type="PANTHER" id="PTHR10492:SF57">
    <property type="entry name" value="ATP-DEPENDENT DNA HELICASE"/>
    <property type="match status" value="1"/>
</dbReference>
<sequence>MTSNIQNIQCLQERAILTPLNEKVKEINFTVQEKVPTAARTYYSIDICLNDEEVTIYPVGFLNSLNPSCIPLHSVVLKVGCPIMLLRNLGPLKLCNGSRLIVKALYAHIIEVTILTGSFEGENVLISRIPLIPTDLPFSFQRLQFPFRIAFAITINKARPSSYRLGFDCFSHGQLYLGMSRAKDTSTLFIVVDERKETKNIVYSQVLK</sequence>
<feature type="domain" description="DNA helicase Pif1-like 2B" evidence="1">
    <location>
        <begin position="61"/>
        <end position="104"/>
    </location>
</feature>
<dbReference type="PANTHER" id="PTHR10492">
    <property type="match status" value="1"/>
</dbReference>
<name>A0A4Y2MSF8_ARAVE</name>
<protein>
    <recommendedName>
        <fullName evidence="1">DNA helicase Pif1-like 2B domain-containing protein</fullName>
    </recommendedName>
</protein>
<evidence type="ECO:0000313" key="2">
    <source>
        <dbReference type="EMBL" id="GBN28767.1"/>
    </source>
</evidence>
<dbReference type="InterPro" id="IPR049163">
    <property type="entry name" value="Pif1-like_2B_dom"/>
</dbReference>
<dbReference type="EMBL" id="BGPR01007691">
    <property type="protein sequence ID" value="GBN28767.1"/>
    <property type="molecule type" value="Genomic_DNA"/>
</dbReference>
<accession>A0A4Y2MSF8</accession>
<proteinExistence type="predicted"/>
<dbReference type="SUPFAM" id="SSF52540">
    <property type="entry name" value="P-loop containing nucleoside triphosphate hydrolases"/>
    <property type="match status" value="1"/>
</dbReference>
<dbReference type="Proteomes" id="UP000499080">
    <property type="component" value="Unassembled WGS sequence"/>
</dbReference>
<gene>
    <name evidence="2" type="ORF">AVEN_246077_1</name>
</gene>